<proteinExistence type="predicted"/>
<gene>
    <name evidence="1" type="ORF">BSTOLATCC_MIC1047</name>
</gene>
<evidence type="ECO:0000313" key="2">
    <source>
        <dbReference type="Proteomes" id="UP001162131"/>
    </source>
</evidence>
<reference evidence="1" key="1">
    <citation type="submission" date="2021-09" db="EMBL/GenBank/DDBJ databases">
        <authorList>
            <consortium name="AG Swart"/>
            <person name="Singh M."/>
            <person name="Singh A."/>
            <person name="Seah K."/>
            <person name="Emmerich C."/>
        </authorList>
    </citation>
    <scope>NUCLEOTIDE SEQUENCE</scope>
    <source>
        <strain evidence="1">ATCC30299</strain>
    </source>
</reference>
<evidence type="ECO:0000313" key="1">
    <source>
        <dbReference type="EMBL" id="CAG9310189.1"/>
    </source>
</evidence>
<name>A0AAU9I511_9CILI</name>
<comment type="caution">
    <text evidence="1">The sequence shown here is derived from an EMBL/GenBank/DDBJ whole genome shotgun (WGS) entry which is preliminary data.</text>
</comment>
<protein>
    <submittedName>
        <fullName evidence="1">Uncharacterized protein</fullName>
    </submittedName>
</protein>
<accession>A0AAU9I511</accession>
<keyword evidence="2" id="KW-1185">Reference proteome</keyword>
<dbReference type="EMBL" id="CAJZBQ010000002">
    <property type="protein sequence ID" value="CAG9310189.1"/>
    <property type="molecule type" value="Genomic_DNA"/>
</dbReference>
<dbReference type="Proteomes" id="UP001162131">
    <property type="component" value="Unassembled WGS sequence"/>
</dbReference>
<dbReference type="AlphaFoldDB" id="A0AAU9I511"/>
<sequence>MIISFNGSKWFANASCISNPAPPDPLWPAISPLFPIQMNPWIYKEVFQSCFSIPRIEISLEINFSSSKHSSLYTRQNIIYQERMKSDLWSILYFKIHLEKQ</sequence>
<organism evidence="1 2">
    <name type="scientific">Blepharisma stoltei</name>
    <dbReference type="NCBI Taxonomy" id="1481888"/>
    <lineage>
        <taxon>Eukaryota</taxon>
        <taxon>Sar</taxon>
        <taxon>Alveolata</taxon>
        <taxon>Ciliophora</taxon>
        <taxon>Postciliodesmatophora</taxon>
        <taxon>Heterotrichea</taxon>
        <taxon>Heterotrichida</taxon>
        <taxon>Blepharismidae</taxon>
        <taxon>Blepharisma</taxon>
    </lineage>
</organism>